<evidence type="ECO:0000313" key="1">
    <source>
        <dbReference type="EMBL" id="KRX12167.1"/>
    </source>
</evidence>
<protein>
    <submittedName>
        <fullName evidence="1">Uncharacterized protein</fullName>
    </submittedName>
</protein>
<name>A0A0V0RCC1_9BILA</name>
<evidence type="ECO:0000313" key="2">
    <source>
        <dbReference type="Proteomes" id="UP000054630"/>
    </source>
</evidence>
<dbReference type="EMBL" id="JYDL01000697">
    <property type="protein sequence ID" value="KRX12167.1"/>
    <property type="molecule type" value="Genomic_DNA"/>
</dbReference>
<accession>A0A0V0RCC1</accession>
<feature type="non-terminal residue" evidence="1">
    <location>
        <position position="80"/>
    </location>
</feature>
<organism evidence="1 2">
    <name type="scientific">Trichinella nelsoni</name>
    <dbReference type="NCBI Taxonomy" id="6336"/>
    <lineage>
        <taxon>Eukaryota</taxon>
        <taxon>Metazoa</taxon>
        <taxon>Ecdysozoa</taxon>
        <taxon>Nematoda</taxon>
        <taxon>Enoplea</taxon>
        <taxon>Dorylaimia</taxon>
        <taxon>Trichinellida</taxon>
        <taxon>Trichinellidae</taxon>
        <taxon>Trichinella</taxon>
    </lineage>
</organism>
<sequence length="80" mass="9209">MNNKASQGRKELQSIIKNNYLTSVRRNRLKTLKVVEGSPDKSLQIDQPLIIVIALRNEMNYKASQDHIEEPLPDFCEAKQ</sequence>
<dbReference type="AlphaFoldDB" id="A0A0V0RCC1"/>
<keyword evidence="2" id="KW-1185">Reference proteome</keyword>
<dbReference type="Proteomes" id="UP000054630">
    <property type="component" value="Unassembled WGS sequence"/>
</dbReference>
<comment type="caution">
    <text evidence="1">The sequence shown here is derived from an EMBL/GenBank/DDBJ whole genome shotgun (WGS) entry which is preliminary data.</text>
</comment>
<reference evidence="1 2" key="1">
    <citation type="submission" date="2015-01" db="EMBL/GenBank/DDBJ databases">
        <title>Evolution of Trichinella species and genotypes.</title>
        <authorList>
            <person name="Korhonen P.K."/>
            <person name="Edoardo P."/>
            <person name="Giuseppe L.R."/>
            <person name="Gasser R.B."/>
        </authorList>
    </citation>
    <scope>NUCLEOTIDE SEQUENCE [LARGE SCALE GENOMIC DNA]</scope>
    <source>
        <strain evidence="1">ISS37</strain>
    </source>
</reference>
<proteinExistence type="predicted"/>
<gene>
    <name evidence="1" type="ORF">T07_3020</name>
</gene>